<feature type="compositionally biased region" description="Polar residues" evidence="7">
    <location>
        <begin position="417"/>
        <end position="435"/>
    </location>
</feature>
<dbReference type="EMBL" id="KV722412">
    <property type="protein sequence ID" value="OCH90077.1"/>
    <property type="molecule type" value="Genomic_DNA"/>
</dbReference>
<evidence type="ECO:0000313" key="10">
    <source>
        <dbReference type="EMBL" id="OCH90077.1"/>
    </source>
</evidence>
<comment type="subcellular location">
    <subcellularLocation>
        <location evidence="1">Cytoplasm</location>
        <location evidence="1">Cytoskeleton</location>
    </subcellularLocation>
</comment>
<dbReference type="PANTHER" id="PTHR47174:SF3">
    <property type="entry name" value="BRIDGING INTEGRATOR 3"/>
    <property type="match status" value="1"/>
</dbReference>
<dbReference type="OrthoDB" id="10263741at2759"/>
<dbReference type="PROSITE" id="PS51021">
    <property type="entry name" value="BAR"/>
    <property type="match status" value="1"/>
</dbReference>
<dbReference type="Proteomes" id="UP000250043">
    <property type="component" value="Unassembled WGS sequence"/>
</dbReference>
<evidence type="ECO:0000256" key="6">
    <source>
        <dbReference type="SAM" id="Coils"/>
    </source>
</evidence>
<evidence type="ECO:0000256" key="2">
    <source>
        <dbReference type="ARBA" id="ARBA00022443"/>
    </source>
</evidence>
<evidence type="ECO:0000313" key="11">
    <source>
        <dbReference type="Proteomes" id="UP000250043"/>
    </source>
</evidence>
<gene>
    <name evidence="10" type="ORF">OBBRIDRAFT_793611</name>
</gene>
<evidence type="ECO:0000256" key="1">
    <source>
        <dbReference type="ARBA" id="ARBA00004245"/>
    </source>
</evidence>
<dbReference type="Pfam" id="PF00018">
    <property type="entry name" value="SH3_1"/>
    <property type="match status" value="1"/>
</dbReference>
<feature type="domain" description="SH3" evidence="8">
    <location>
        <begin position="435"/>
        <end position="494"/>
    </location>
</feature>
<dbReference type="InterPro" id="IPR036028">
    <property type="entry name" value="SH3-like_dom_sf"/>
</dbReference>
<dbReference type="CDD" id="cd00174">
    <property type="entry name" value="SH3"/>
    <property type="match status" value="1"/>
</dbReference>
<dbReference type="FunFam" id="2.30.30.40:FF:000072">
    <property type="entry name" value="Unconventional Myosin IB"/>
    <property type="match status" value="1"/>
</dbReference>
<dbReference type="GO" id="GO:0015629">
    <property type="term" value="C:actin cytoskeleton"/>
    <property type="evidence" value="ECO:0007669"/>
    <property type="project" value="TreeGrafter"/>
</dbReference>
<keyword evidence="11" id="KW-1185">Reference proteome</keyword>
<keyword evidence="2 5" id="KW-0728">SH3 domain</keyword>
<keyword evidence="4" id="KW-0206">Cytoskeleton</keyword>
<feature type="region of interest" description="Disordered" evidence="7">
    <location>
        <begin position="538"/>
        <end position="678"/>
    </location>
</feature>
<evidence type="ECO:0000259" key="9">
    <source>
        <dbReference type="PROSITE" id="PS51021"/>
    </source>
</evidence>
<evidence type="ECO:0000256" key="4">
    <source>
        <dbReference type="ARBA" id="ARBA00023212"/>
    </source>
</evidence>
<feature type="compositionally biased region" description="Basic and acidic residues" evidence="7">
    <location>
        <begin position="333"/>
        <end position="342"/>
    </location>
</feature>
<dbReference type="GO" id="GO:0097320">
    <property type="term" value="P:plasma membrane tubulation"/>
    <property type="evidence" value="ECO:0007669"/>
    <property type="project" value="TreeGrafter"/>
</dbReference>
<evidence type="ECO:0000256" key="7">
    <source>
        <dbReference type="SAM" id="MobiDB-lite"/>
    </source>
</evidence>
<feature type="compositionally biased region" description="Basic and acidic residues" evidence="7">
    <location>
        <begin position="361"/>
        <end position="377"/>
    </location>
</feature>
<keyword evidence="3" id="KW-0963">Cytoplasm</keyword>
<dbReference type="PANTHER" id="PTHR47174">
    <property type="entry name" value="BRIDGING INTEGRATOR 3"/>
    <property type="match status" value="1"/>
</dbReference>
<dbReference type="SUPFAM" id="SSF50044">
    <property type="entry name" value="SH3-domain"/>
    <property type="match status" value="1"/>
</dbReference>
<feature type="compositionally biased region" description="Low complexity" evidence="7">
    <location>
        <begin position="260"/>
        <end position="269"/>
    </location>
</feature>
<dbReference type="Gene3D" id="2.30.30.40">
    <property type="entry name" value="SH3 Domains"/>
    <property type="match status" value="1"/>
</dbReference>
<evidence type="ECO:0000259" key="8">
    <source>
        <dbReference type="PROSITE" id="PS50002"/>
    </source>
</evidence>
<feature type="compositionally biased region" description="Low complexity" evidence="7">
    <location>
        <begin position="310"/>
        <end position="319"/>
    </location>
</feature>
<feature type="compositionally biased region" description="Pro residues" evidence="7">
    <location>
        <begin position="631"/>
        <end position="640"/>
    </location>
</feature>
<dbReference type="GO" id="GO:0006897">
    <property type="term" value="P:endocytosis"/>
    <property type="evidence" value="ECO:0007669"/>
    <property type="project" value="InterPro"/>
</dbReference>
<dbReference type="GO" id="GO:0008289">
    <property type="term" value="F:lipid binding"/>
    <property type="evidence" value="ECO:0007669"/>
    <property type="project" value="TreeGrafter"/>
</dbReference>
<dbReference type="AlphaFoldDB" id="A0A8E2AXU9"/>
<dbReference type="SMART" id="SM00721">
    <property type="entry name" value="BAR"/>
    <property type="match status" value="1"/>
</dbReference>
<dbReference type="SMART" id="SM00326">
    <property type="entry name" value="SH3"/>
    <property type="match status" value="1"/>
</dbReference>
<accession>A0A8E2AXU9</accession>
<dbReference type="PROSITE" id="PS50002">
    <property type="entry name" value="SH3"/>
    <property type="match status" value="1"/>
</dbReference>
<dbReference type="Gene3D" id="1.20.1270.60">
    <property type="entry name" value="Arfaptin homology (AH) domain/BAR domain"/>
    <property type="match status" value="1"/>
</dbReference>
<evidence type="ECO:0000256" key="3">
    <source>
        <dbReference type="ARBA" id="ARBA00022490"/>
    </source>
</evidence>
<protein>
    <submittedName>
        <fullName evidence="10">BAR-domain-containing protein</fullName>
    </submittedName>
</protein>
<dbReference type="GO" id="GO:1990528">
    <property type="term" value="C:Rvs161p-Rvs167p complex"/>
    <property type="evidence" value="ECO:0007669"/>
    <property type="project" value="TreeGrafter"/>
</dbReference>
<dbReference type="InterPro" id="IPR004148">
    <property type="entry name" value="BAR_dom"/>
</dbReference>
<dbReference type="InterPro" id="IPR046982">
    <property type="entry name" value="BIN3/RVS161-like"/>
</dbReference>
<dbReference type="GO" id="GO:0043332">
    <property type="term" value="C:mating projection tip"/>
    <property type="evidence" value="ECO:0007669"/>
    <property type="project" value="TreeGrafter"/>
</dbReference>
<dbReference type="InterPro" id="IPR027267">
    <property type="entry name" value="AH/BAR_dom_sf"/>
</dbReference>
<dbReference type="PRINTS" id="PR00499">
    <property type="entry name" value="P67PHOX"/>
</dbReference>
<dbReference type="GO" id="GO:0031097">
    <property type="term" value="C:medial cortex"/>
    <property type="evidence" value="ECO:0007669"/>
    <property type="project" value="TreeGrafter"/>
</dbReference>
<dbReference type="PRINTS" id="PR00452">
    <property type="entry name" value="SH3DOMAIN"/>
</dbReference>
<dbReference type="GO" id="GO:0051666">
    <property type="term" value="P:actin cortical patch localization"/>
    <property type="evidence" value="ECO:0007669"/>
    <property type="project" value="InterPro"/>
</dbReference>
<sequence length="704" mass="77421">MASKQLGKLKQWAGEVISSRDKAVVTDEFRELEQDIELRRQGLWRLHVVSEEYREYLCKKKHSEALEGSDKMMPVDALGVVMIQHGEEFGEDSAYGVSLMNFGRAHCKIAALQETFAMTLEDTYVASLRRAEDEIKEYHAQRKKLESRRLSYDAVLTKVEKIKSSKKTKDQEKAEAEDEYETAKARYEQTAEDVRARMYAIQENEVAQLRELTQLLDIEMKFVTQYLDVLHETKAAWIDESTLTRMEPSRPTGATHNFARAAAGSRAGSVRSHKSLSKTRHSESSEDETTDDEATRNDASLARRRSEAGSKAPSRSQSRASRKRSDSTATAASEKDKAEKSRRMSVAGWASSAVNSLTGHGKKDRDKFASLRDREESSDGEGDAADFGAEIKRPTSALSSSSKKSKNQKGKSTTSSPVASPQLPSRVPKSSQGTPTRKVAVALHDFNAASPDELSFKVGDRITVLNEVTDGWWLGECTGKRGLFPTTYTEIISSTSSLPLKPPLPQRPPAISRVMAMSAPSSLGNASSRQTLVNSDISDAEDHHPFGDHYMAQPSPTLGQFGAIEPASSDDEQHLMPRRRSPGTDDEQAPKEPTARPIPSRRPTDPNSTPTKKAPPPPPPRRPTLSLTPGSTPPPIPSRPPTGLGRSSQSSSATSLPPSGATGMGHSPFDSPRDSLQETECHDFKQYAAMPQGMCRNCFQIHQV</sequence>
<evidence type="ECO:0000256" key="5">
    <source>
        <dbReference type="PROSITE-ProRule" id="PRU00192"/>
    </source>
</evidence>
<feature type="domain" description="BAR" evidence="9">
    <location>
        <begin position="14"/>
        <end position="243"/>
    </location>
</feature>
<feature type="compositionally biased region" description="Low complexity" evidence="7">
    <location>
        <begin position="641"/>
        <end position="661"/>
    </location>
</feature>
<proteinExistence type="predicted"/>
<reference evidence="10 11" key="1">
    <citation type="submission" date="2016-07" db="EMBL/GenBank/DDBJ databases">
        <title>Draft genome of the white-rot fungus Obba rivulosa 3A-2.</title>
        <authorList>
            <consortium name="DOE Joint Genome Institute"/>
            <person name="Miettinen O."/>
            <person name="Riley R."/>
            <person name="Acob R."/>
            <person name="Barry K."/>
            <person name="Cullen D."/>
            <person name="De Vries R."/>
            <person name="Hainaut M."/>
            <person name="Hatakka A."/>
            <person name="Henrissat B."/>
            <person name="Hilden K."/>
            <person name="Kuo R."/>
            <person name="Labutti K."/>
            <person name="Lipzen A."/>
            <person name="Makela M.R."/>
            <person name="Sandor L."/>
            <person name="Spatafora J.W."/>
            <person name="Grigoriev I.V."/>
            <person name="Hibbett D.S."/>
        </authorList>
    </citation>
    <scope>NUCLEOTIDE SEQUENCE [LARGE SCALE GENOMIC DNA]</scope>
    <source>
        <strain evidence="10 11">3A-2</strain>
    </source>
</reference>
<feature type="coiled-coil region" evidence="6">
    <location>
        <begin position="128"/>
        <end position="197"/>
    </location>
</feature>
<feature type="compositionally biased region" description="Pro residues" evidence="7">
    <location>
        <begin position="613"/>
        <end position="622"/>
    </location>
</feature>
<dbReference type="Pfam" id="PF03114">
    <property type="entry name" value="BAR"/>
    <property type="match status" value="1"/>
</dbReference>
<keyword evidence="6" id="KW-0175">Coiled coil</keyword>
<feature type="region of interest" description="Disordered" evidence="7">
    <location>
        <begin position="260"/>
        <end position="436"/>
    </location>
</feature>
<organism evidence="10 11">
    <name type="scientific">Obba rivulosa</name>
    <dbReference type="NCBI Taxonomy" id="1052685"/>
    <lineage>
        <taxon>Eukaryota</taxon>
        <taxon>Fungi</taxon>
        <taxon>Dikarya</taxon>
        <taxon>Basidiomycota</taxon>
        <taxon>Agaricomycotina</taxon>
        <taxon>Agaricomycetes</taxon>
        <taxon>Polyporales</taxon>
        <taxon>Gelatoporiaceae</taxon>
        <taxon>Obba</taxon>
    </lineage>
</organism>
<dbReference type="SUPFAM" id="SSF103657">
    <property type="entry name" value="BAR/IMD domain-like"/>
    <property type="match status" value="1"/>
</dbReference>
<name>A0A8E2AXU9_9APHY</name>
<dbReference type="InterPro" id="IPR001452">
    <property type="entry name" value="SH3_domain"/>
</dbReference>